<dbReference type="AlphaFoldDB" id="A0A9P8TNL9"/>
<sequence length="71" mass="8272">MNVVFSNKSSVWLSNKFKPQPKVIKIIEMLTSFKENRSVNPERSINNPEKIQSFESTLRLTRRYELGQGSN</sequence>
<name>A0A9P8TNL9_WICPI</name>
<protein>
    <submittedName>
        <fullName evidence="1">Uncharacterized protein</fullName>
    </submittedName>
</protein>
<accession>A0A9P8TNL9</accession>
<proteinExistence type="predicted"/>
<evidence type="ECO:0000313" key="1">
    <source>
        <dbReference type="EMBL" id="KAH3685324.1"/>
    </source>
</evidence>
<dbReference type="EMBL" id="JAEUBG010002052">
    <property type="protein sequence ID" value="KAH3685324.1"/>
    <property type="molecule type" value="Genomic_DNA"/>
</dbReference>
<organism evidence="1 2">
    <name type="scientific">Wickerhamomyces pijperi</name>
    <name type="common">Yeast</name>
    <name type="synonym">Pichia pijperi</name>
    <dbReference type="NCBI Taxonomy" id="599730"/>
    <lineage>
        <taxon>Eukaryota</taxon>
        <taxon>Fungi</taxon>
        <taxon>Dikarya</taxon>
        <taxon>Ascomycota</taxon>
        <taxon>Saccharomycotina</taxon>
        <taxon>Saccharomycetes</taxon>
        <taxon>Phaffomycetales</taxon>
        <taxon>Wickerhamomycetaceae</taxon>
        <taxon>Wickerhamomyces</taxon>
    </lineage>
</organism>
<comment type="caution">
    <text evidence="1">The sequence shown here is derived from an EMBL/GenBank/DDBJ whole genome shotgun (WGS) entry which is preliminary data.</text>
</comment>
<evidence type="ECO:0000313" key="2">
    <source>
        <dbReference type="Proteomes" id="UP000774326"/>
    </source>
</evidence>
<dbReference type="Proteomes" id="UP000774326">
    <property type="component" value="Unassembled WGS sequence"/>
</dbReference>
<gene>
    <name evidence="1" type="ORF">WICPIJ_003676</name>
</gene>
<keyword evidence="2" id="KW-1185">Reference proteome</keyword>
<reference evidence="1" key="2">
    <citation type="submission" date="2021-01" db="EMBL/GenBank/DDBJ databases">
        <authorList>
            <person name="Schikora-Tamarit M.A."/>
        </authorList>
    </citation>
    <scope>NUCLEOTIDE SEQUENCE</scope>
    <source>
        <strain evidence="1">CBS2887</strain>
    </source>
</reference>
<reference evidence="1" key="1">
    <citation type="journal article" date="2021" name="Open Biol.">
        <title>Shared evolutionary footprints suggest mitochondrial oxidative damage underlies multiple complex I losses in fungi.</title>
        <authorList>
            <person name="Schikora-Tamarit M.A."/>
            <person name="Marcet-Houben M."/>
            <person name="Nosek J."/>
            <person name="Gabaldon T."/>
        </authorList>
    </citation>
    <scope>NUCLEOTIDE SEQUENCE</scope>
    <source>
        <strain evidence="1">CBS2887</strain>
    </source>
</reference>